<feature type="domain" description="AB hydrolase-1" evidence="1">
    <location>
        <begin position="99"/>
        <end position="290"/>
    </location>
</feature>
<protein>
    <submittedName>
        <fullName evidence="2">Alpha/beta hydrolase</fullName>
    </submittedName>
</protein>
<evidence type="ECO:0000313" key="2">
    <source>
        <dbReference type="EMBL" id="MCL1633577.1"/>
    </source>
</evidence>
<reference evidence="2 3" key="1">
    <citation type="submission" date="2022-05" db="EMBL/GenBank/DDBJ databases">
        <title>Luteimonas sp. SX5, whole genome shotgun sequencing project.</title>
        <authorList>
            <person name="Zhao G."/>
            <person name="Shen L."/>
        </authorList>
    </citation>
    <scope>NUCLEOTIDE SEQUENCE [LARGE SCALE GENOMIC DNA]</scope>
    <source>
        <strain evidence="2 3">SX5</strain>
    </source>
</reference>
<gene>
    <name evidence="2" type="ORF">M2650_02810</name>
</gene>
<dbReference type="GO" id="GO:0016787">
    <property type="term" value="F:hydrolase activity"/>
    <property type="evidence" value="ECO:0007669"/>
    <property type="project" value="UniProtKB-KW"/>
</dbReference>
<organism evidence="2 3">
    <name type="scientific">Luteimonas galliterrae</name>
    <dbReference type="NCBI Taxonomy" id="2940486"/>
    <lineage>
        <taxon>Bacteria</taxon>
        <taxon>Pseudomonadati</taxon>
        <taxon>Pseudomonadota</taxon>
        <taxon>Gammaproteobacteria</taxon>
        <taxon>Lysobacterales</taxon>
        <taxon>Lysobacteraceae</taxon>
        <taxon>Luteimonas</taxon>
    </lineage>
</organism>
<dbReference type="InterPro" id="IPR000073">
    <property type="entry name" value="AB_hydrolase_1"/>
</dbReference>
<name>A0ABT0MFE9_9GAMM</name>
<dbReference type="RefSeq" id="WP_249470868.1">
    <property type="nucleotide sequence ID" value="NZ_JAMBEP010000001.1"/>
</dbReference>
<evidence type="ECO:0000313" key="3">
    <source>
        <dbReference type="Proteomes" id="UP001431217"/>
    </source>
</evidence>
<keyword evidence="3" id="KW-1185">Reference proteome</keyword>
<dbReference type="Proteomes" id="UP001431217">
    <property type="component" value="Unassembled WGS sequence"/>
</dbReference>
<dbReference type="Pfam" id="PF12697">
    <property type="entry name" value="Abhydrolase_6"/>
    <property type="match status" value="1"/>
</dbReference>
<comment type="caution">
    <text evidence="2">The sequence shown here is derived from an EMBL/GenBank/DDBJ whole genome shotgun (WGS) entry which is preliminary data.</text>
</comment>
<proteinExistence type="predicted"/>
<dbReference type="Gene3D" id="3.40.50.1820">
    <property type="entry name" value="alpha/beta hydrolase"/>
    <property type="match status" value="1"/>
</dbReference>
<dbReference type="SUPFAM" id="SSF53474">
    <property type="entry name" value="alpha/beta-Hydrolases"/>
    <property type="match status" value="1"/>
</dbReference>
<accession>A0ABT0MFE9</accession>
<evidence type="ECO:0000259" key="1">
    <source>
        <dbReference type="Pfam" id="PF12697"/>
    </source>
</evidence>
<sequence length="311" mass="33686">MAKTLARPASPRTGLAKRMTRIGGQVALSGLRFRLRVGAKLQPGRTLARACELFCTPLPQSRQRAAMADMSDAARETMRIAGLGIATYRWGDPEREPYVLLSHGWSSSASVFRPWVPRLRQAGYAVVAFDQPAHGLSEGRCTNLPGFVETLHAVADRHGAAAALIGHSLGGAASAVALAQGLPTPRAILVSPSADLAAATRRFTSLMRLPEDFGERMIDAFVDGPVPIHELQAHRIAPRIEADGLILHDLEDREIPCEEGERYARHWPRARMIRTRGLGHTRILADERVMAAAVAFLAGMRPGDVIPPVQG</sequence>
<dbReference type="InterPro" id="IPR029058">
    <property type="entry name" value="AB_hydrolase_fold"/>
</dbReference>
<dbReference type="PANTHER" id="PTHR43689">
    <property type="entry name" value="HYDROLASE"/>
    <property type="match status" value="1"/>
</dbReference>
<keyword evidence="2" id="KW-0378">Hydrolase</keyword>
<dbReference type="EMBL" id="JAMBEP010000001">
    <property type="protein sequence ID" value="MCL1633577.1"/>
    <property type="molecule type" value="Genomic_DNA"/>
</dbReference>
<dbReference type="PANTHER" id="PTHR43689:SF8">
    <property type="entry name" value="ALPHA_BETA-HYDROLASES SUPERFAMILY PROTEIN"/>
    <property type="match status" value="1"/>
</dbReference>